<dbReference type="EMBL" id="NIGF01000027">
    <property type="protein sequence ID" value="PQV62589.1"/>
    <property type="molecule type" value="Genomic_DNA"/>
</dbReference>
<dbReference type="InterPro" id="IPR050742">
    <property type="entry name" value="Helicase_Restrict-Modif_Enz"/>
</dbReference>
<protein>
    <submittedName>
        <fullName evidence="3">Type III restriction enzyme, res subunit</fullName>
    </submittedName>
</protein>
<dbReference type="GO" id="GO:0016787">
    <property type="term" value="F:hydrolase activity"/>
    <property type="evidence" value="ECO:0007669"/>
    <property type="project" value="InterPro"/>
</dbReference>
<dbReference type="InterPro" id="IPR001650">
    <property type="entry name" value="Helicase_C-like"/>
</dbReference>
<dbReference type="InterPro" id="IPR006935">
    <property type="entry name" value="Helicase/UvrB_N"/>
</dbReference>
<sequence>MIETLVPTPVPTSAAALTPVATPLLAQLPPSGETLSGTAFPPTAFRSFNLNAARRNASRLQPAALEALSAWFKATPSFATTTDPNSTAPRGGLWWHFQLAQAKRSWPHASCAAARSPRATKCCGWPPHKTFLTRPTRPSPPLDDNLALERGLEVGHVGQLHTTLGIRVVSGDPTHCRVADIRPIDNVLIATLQTMMHAVPKRTSRPGLDAWLGSAEKLVVVFDEAHHAPAPRYRALVKTLRETHPNMLLLGLTATPTYGRKNLRGWLGQLFPQGILSQTSAKRLMLDGVLARPIFEVHDTQIVPDWDETNFEKWRGTFRDLPEEIVSSLAYDERRNDLIAATYVSEREKYGQTIIFAERWFQCEQICQALQKRGVRAGTVYSYVGGGPETADLKPQELTRRRREANAQNLEEFRRGDLDLLVNVLMLTEGTDVPSVQSVFLCNQTLSTILLAQKVGRALRGPKFGGTENAYIVAFHDNWKQPIPWADYELEGSDPLDNANRPTRRPPLQQISIEMMRQLARSTDQGLGAARGDFLSLVPVGWYAVTFEAAAARSTSFGADLPDESNNDEAEETLETVRDLVLVYDRDHEAYTEFVAHLQTRDLQVFEGEDIPFQEVLPQLQAWHSEFFSNDSASKARAQVEESLYNLLRLARHIAQRQGSGEASAPPFLPFEQRGVHDLDALARGSIAADLGPASKMAALRHEFERTDCLWNMIYPTLSAFKSQYDACENRILMGALGTIGSIAALEAVPADALETGAAPEATAPETTDCETTDCETFDEPEFGETATEPKFGATTAGRELVEQ</sequence>
<dbReference type="AlphaFoldDB" id="A0A2S8SP82"/>
<feature type="compositionally biased region" description="Acidic residues" evidence="1">
    <location>
        <begin position="768"/>
        <end position="783"/>
    </location>
</feature>
<gene>
    <name evidence="3" type="ORF">B1R32_1271</name>
</gene>
<evidence type="ECO:0000313" key="4">
    <source>
        <dbReference type="Proteomes" id="UP000237684"/>
    </source>
</evidence>
<feature type="domain" description="Helicase C-terminal" evidence="2">
    <location>
        <begin position="337"/>
        <end position="514"/>
    </location>
</feature>
<evidence type="ECO:0000259" key="2">
    <source>
        <dbReference type="PROSITE" id="PS51194"/>
    </source>
</evidence>
<dbReference type="SUPFAM" id="SSF52540">
    <property type="entry name" value="P-loop containing nucleoside triphosphate hydrolases"/>
    <property type="match status" value="1"/>
</dbReference>
<dbReference type="SMART" id="SM00490">
    <property type="entry name" value="HELICc"/>
    <property type="match status" value="1"/>
</dbReference>
<dbReference type="PANTHER" id="PTHR47396:SF1">
    <property type="entry name" value="ATP-DEPENDENT HELICASE IRC3-RELATED"/>
    <property type="match status" value="1"/>
</dbReference>
<feature type="compositionally biased region" description="Low complexity" evidence="1">
    <location>
        <begin position="758"/>
        <end position="767"/>
    </location>
</feature>
<dbReference type="GO" id="GO:0005829">
    <property type="term" value="C:cytosol"/>
    <property type="evidence" value="ECO:0007669"/>
    <property type="project" value="TreeGrafter"/>
</dbReference>
<dbReference type="Pfam" id="PF00271">
    <property type="entry name" value="Helicase_C"/>
    <property type="match status" value="1"/>
</dbReference>
<evidence type="ECO:0000256" key="1">
    <source>
        <dbReference type="SAM" id="MobiDB-lite"/>
    </source>
</evidence>
<dbReference type="GO" id="GO:0003677">
    <property type="term" value="F:DNA binding"/>
    <property type="evidence" value="ECO:0007669"/>
    <property type="project" value="InterPro"/>
</dbReference>
<accession>A0A2S8SP82</accession>
<comment type="caution">
    <text evidence="3">The sequence shown here is derived from an EMBL/GenBank/DDBJ whole genome shotgun (WGS) entry which is preliminary data.</text>
</comment>
<dbReference type="Proteomes" id="UP000237684">
    <property type="component" value="Unassembled WGS sequence"/>
</dbReference>
<dbReference type="PROSITE" id="PS51194">
    <property type="entry name" value="HELICASE_CTER"/>
    <property type="match status" value="1"/>
</dbReference>
<keyword evidence="4" id="KW-1185">Reference proteome</keyword>
<name>A0A2S8SP82_9BACT</name>
<dbReference type="PANTHER" id="PTHR47396">
    <property type="entry name" value="TYPE I RESTRICTION ENZYME ECOKI R PROTEIN"/>
    <property type="match status" value="1"/>
</dbReference>
<reference evidence="3 4" key="1">
    <citation type="journal article" date="2018" name="Syst. Appl. Microbiol.">
        <title>Abditibacterium utsteinense sp. nov., the first cultivated member of candidate phylum FBP, isolated from ice-free Antarctic soil samples.</title>
        <authorList>
            <person name="Tahon G."/>
            <person name="Tytgat B."/>
            <person name="Lebbe L."/>
            <person name="Carlier A."/>
            <person name="Willems A."/>
        </authorList>
    </citation>
    <scope>NUCLEOTIDE SEQUENCE [LARGE SCALE GENOMIC DNA]</scope>
    <source>
        <strain evidence="3 4">LMG 29911</strain>
    </source>
</reference>
<dbReference type="InterPro" id="IPR027417">
    <property type="entry name" value="P-loop_NTPase"/>
</dbReference>
<dbReference type="Gene3D" id="3.40.50.300">
    <property type="entry name" value="P-loop containing nucleotide triphosphate hydrolases"/>
    <property type="match status" value="2"/>
</dbReference>
<proteinExistence type="predicted"/>
<evidence type="ECO:0000313" key="3">
    <source>
        <dbReference type="EMBL" id="PQV62589.1"/>
    </source>
</evidence>
<dbReference type="InParanoid" id="A0A2S8SP82"/>
<organism evidence="3 4">
    <name type="scientific">Abditibacterium utsteinense</name>
    <dbReference type="NCBI Taxonomy" id="1960156"/>
    <lineage>
        <taxon>Bacteria</taxon>
        <taxon>Pseudomonadati</taxon>
        <taxon>Abditibacteriota</taxon>
        <taxon>Abditibacteriia</taxon>
        <taxon>Abditibacteriales</taxon>
        <taxon>Abditibacteriaceae</taxon>
        <taxon>Abditibacterium</taxon>
    </lineage>
</organism>
<dbReference type="Pfam" id="PF04851">
    <property type="entry name" value="ResIII"/>
    <property type="match status" value="1"/>
</dbReference>
<dbReference type="GO" id="GO:0005524">
    <property type="term" value="F:ATP binding"/>
    <property type="evidence" value="ECO:0007669"/>
    <property type="project" value="InterPro"/>
</dbReference>
<feature type="region of interest" description="Disordered" evidence="1">
    <location>
        <begin position="758"/>
        <end position="804"/>
    </location>
</feature>